<protein>
    <submittedName>
        <fullName evidence="1">ORF42</fullName>
    </submittedName>
</protein>
<dbReference type="RefSeq" id="YP_010087043.1">
    <property type="nucleotide sequence ID" value="NC_055502.1"/>
</dbReference>
<dbReference type="GeneID" id="65102290"/>
<reference evidence="1 2" key="1">
    <citation type="submission" date="2018-05" db="EMBL/GenBank/DDBJ databases">
        <title>The complete genome sequence of an alphabaculovirus isolated from the southern armyworm, Spodoptera eridania.</title>
        <authorList>
            <person name="Harrison R.L."/>
            <person name="Rowley D.L."/>
        </authorList>
    </citation>
    <scope>NUCLEOTIDE SEQUENCE [LARGE SCALE GENOMIC DNA]</scope>
    <source>
        <strain evidence="1">251</strain>
    </source>
</reference>
<organism evidence="1 2">
    <name type="scientific">Spodoptera eridania nucleopolyhedrovirus</name>
    <dbReference type="NCBI Taxonomy" id="2315721"/>
    <lineage>
        <taxon>Viruses</taxon>
        <taxon>Viruses incertae sedis</taxon>
        <taxon>Naldaviricetes</taxon>
        <taxon>Lefavirales</taxon>
        <taxon>Baculoviridae</taxon>
        <taxon>Alphabaculovirus</taxon>
        <taxon>Alphabaculovirus speridaniae</taxon>
    </lineage>
</organism>
<dbReference type="InterPro" id="IPR009946">
    <property type="entry name" value="AcMNPV_Orf4"/>
</dbReference>
<name>A0A346TPY0_9ABAC</name>
<dbReference type="Proteomes" id="UP000503448">
    <property type="component" value="Segment"/>
</dbReference>
<dbReference type="KEGG" id="vg:65102290"/>
<evidence type="ECO:0000313" key="2">
    <source>
        <dbReference type="Proteomes" id="UP000503448"/>
    </source>
</evidence>
<sequence>MIMNFIKPKTPNQLLDVILNINNLIDTSKSNAQQMFYALCFNYVKRVMNDSIAINTIVFAFDKIIQLERMLFDRRRVLNFVLSYLANNSDGDNLQCSINTQCLDYLMTKYID</sequence>
<dbReference type="Pfam" id="PF07346">
    <property type="entry name" value="DUF1477"/>
    <property type="match status" value="1"/>
</dbReference>
<keyword evidence="2" id="KW-1185">Reference proteome</keyword>
<dbReference type="EMBL" id="MH320559">
    <property type="protein sequence ID" value="AXU41640.1"/>
    <property type="molecule type" value="Genomic_DNA"/>
</dbReference>
<proteinExistence type="predicted"/>
<evidence type="ECO:0000313" key="1">
    <source>
        <dbReference type="EMBL" id="AXU41640.1"/>
    </source>
</evidence>
<accession>A0A346TPY0</accession>